<dbReference type="SMART" id="SM00421">
    <property type="entry name" value="HTH_LUXR"/>
    <property type="match status" value="1"/>
</dbReference>
<evidence type="ECO:0000256" key="5">
    <source>
        <dbReference type="PROSITE-ProRule" id="PRU00169"/>
    </source>
</evidence>
<dbReference type="EMBL" id="BSEN01000001">
    <property type="protein sequence ID" value="GLJ75017.1"/>
    <property type="molecule type" value="Genomic_DNA"/>
</dbReference>
<dbReference type="PANTHER" id="PTHR43214:SF24">
    <property type="entry name" value="TRANSCRIPTIONAL REGULATORY PROTEIN NARL-RELATED"/>
    <property type="match status" value="1"/>
</dbReference>
<sequence>MSAIRVAIADDQVLFCSGMRMLVESQPDLAFAGAAHTGDDAVDLAGRERPDVILMDIRMPGIDGIEATARIVAAAESPETAPKVIVLTTFQRDEAVARAIRAGAHGFVMKDTTPEFVLAAIRTVHAGHSVIAPRDIAALLAPQGGGKDPSTADGRGAWGPSGTYGGLPAEDVLEPLSTREKEVFLLAARGLSNAEAGQVAFISEATVKSHMRSILAKLGLASRVQLVAFAYENGLMR</sequence>
<dbReference type="SMART" id="SM00448">
    <property type="entry name" value="REC"/>
    <property type="match status" value="1"/>
</dbReference>
<feature type="domain" description="Response regulatory" evidence="8">
    <location>
        <begin position="5"/>
        <end position="125"/>
    </location>
</feature>
<dbReference type="Proteomes" id="UP001142372">
    <property type="component" value="Unassembled WGS sequence"/>
</dbReference>
<dbReference type="GO" id="GO:0000160">
    <property type="term" value="P:phosphorelay signal transduction system"/>
    <property type="evidence" value="ECO:0007669"/>
    <property type="project" value="InterPro"/>
</dbReference>
<evidence type="ECO:0000313" key="10">
    <source>
        <dbReference type="Proteomes" id="UP001142372"/>
    </source>
</evidence>
<dbReference type="RefSeq" id="WP_271175688.1">
    <property type="nucleotide sequence ID" value="NZ_BAAAJO010000001.1"/>
</dbReference>
<keyword evidence="10" id="KW-1185">Reference proteome</keyword>
<protein>
    <submittedName>
        <fullName evidence="9">DNA-binding response regulator</fullName>
    </submittedName>
</protein>
<dbReference type="SUPFAM" id="SSF52172">
    <property type="entry name" value="CheY-like"/>
    <property type="match status" value="1"/>
</dbReference>
<proteinExistence type="predicted"/>
<keyword evidence="4" id="KW-0804">Transcription</keyword>
<feature type="domain" description="HTH luxR-type" evidence="7">
    <location>
        <begin position="169"/>
        <end position="234"/>
    </location>
</feature>
<dbReference type="Gene3D" id="3.40.50.2300">
    <property type="match status" value="1"/>
</dbReference>
<feature type="region of interest" description="Disordered" evidence="6">
    <location>
        <begin position="144"/>
        <end position="163"/>
    </location>
</feature>
<dbReference type="PRINTS" id="PR00038">
    <property type="entry name" value="HTHLUXR"/>
</dbReference>
<evidence type="ECO:0000256" key="2">
    <source>
        <dbReference type="ARBA" id="ARBA00023015"/>
    </source>
</evidence>
<evidence type="ECO:0000256" key="1">
    <source>
        <dbReference type="ARBA" id="ARBA00022553"/>
    </source>
</evidence>
<dbReference type="InterPro" id="IPR058245">
    <property type="entry name" value="NreC/VraR/RcsB-like_REC"/>
</dbReference>
<gene>
    <name evidence="9" type="ORF">GCM10017584_05900</name>
</gene>
<accession>A0A9W6LYV9</accession>
<dbReference type="CDD" id="cd06170">
    <property type="entry name" value="LuxR_C_like"/>
    <property type="match status" value="1"/>
</dbReference>
<dbReference type="SUPFAM" id="SSF46894">
    <property type="entry name" value="C-terminal effector domain of the bipartite response regulators"/>
    <property type="match status" value="1"/>
</dbReference>
<keyword evidence="3 9" id="KW-0238">DNA-binding</keyword>
<evidence type="ECO:0000313" key="9">
    <source>
        <dbReference type="EMBL" id="GLJ75017.1"/>
    </source>
</evidence>
<evidence type="ECO:0000256" key="6">
    <source>
        <dbReference type="SAM" id="MobiDB-lite"/>
    </source>
</evidence>
<feature type="modified residue" description="4-aspartylphosphate" evidence="5">
    <location>
        <position position="56"/>
    </location>
</feature>
<name>A0A9W6LYV9_9MICO</name>
<evidence type="ECO:0000259" key="8">
    <source>
        <dbReference type="PROSITE" id="PS50110"/>
    </source>
</evidence>
<dbReference type="InterPro" id="IPR001789">
    <property type="entry name" value="Sig_transdc_resp-reg_receiver"/>
</dbReference>
<dbReference type="InterPro" id="IPR011006">
    <property type="entry name" value="CheY-like_superfamily"/>
</dbReference>
<dbReference type="InterPro" id="IPR000792">
    <property type="entry name" value="Tscrpt_reg_LuxR_C"/>
</dbReference>
<evidence type="ECO:0000259" key="7">
    <source>
        <dbReference type="PROSITE" id="PS50043"/>
    </source>
</evidence>
<dbReference type="Pfam" id="PF00196">
    <property type="entry name" value="GerE"/>
    <property type="match status" value="1"/>
</dbReference>
<comment type="caution">
    <text evidence="9">The sequence shown here is derived from an EMBL/GenBank/DDBJ whole genome shotgun (WGS) entry which is preliminary data.</text>
</comment>
<keyword evidence="1 5" id="KW-0597">Phosphoprotein</keyword>
<reference evidence="9" key="1">
    <citation type="journal article" date="2014" name="Int. J. Syst. Evol. Microbiol.">
        <title>Complete genome sequence of Corynebacterium casei LMG S-19264T (=DSM 44701T), isolated from a smear-ripened cheese.</title>
        <authorList>
            <consortium name="US DOE Joint Genome Institute (JGI-PGF)"/>
            <person name="Walter F."/>
            <person name="Albersmeier A."/>
            <person name="Kalinowski J."/>
            <person name="Ruckert C."/>
        </authorList>
    </citation>
    <scope>NUCLEOTIDE SEQUENCE</scope>
    <source>
        <strain evidence="9">VKM Ac-1401</strain>
    </source>
</reference>
<dbReference type="PROSITE" id="PS50043">
    <property type="entry name" value="HTH_LUXR_2"/>
    <property type="match status" value="1"/>
</dbReference>
<evidence type="ECO:0000256" key="3">
    <source>
        <dbReference type="ARBA" id="ARBA00023125"/>
    </source>
</evidence>
<dbReference type="GO" id="GO:0003677">
    <property type="term" value="F:DNA binding"/>
    <property type="evidence" value="ECO:0007669"/>
    <property type="project" value="UniProtKB-KW"/>
</dbReference>
<dbReference type="InterPro" id="IPR039420">
    <property type="entry name" value="WalR-like"/>
</dbReference>
<evidence type="ECO:0000256" key="4">
    <source>
        <dbReference type="ARBA" id="ARBA00023163"/>
    </source>
</evidence>
<dbReference type="GO" id="GO:0006355">
    <property type="term" value="P:regulation of DNA-templated transcription"/>
    <property type="evidence" value="ECO:0007669"/>
    <property type="project" value="InterPro"/>
</dbReference>
<keyword evidence="2" id="KW-0805">Transcription regulation</keyword>
<dbReference type="InterPro" id="IPR016032">
    <property type="entry name" value="Sig_transdc_resp-reg_C-effctor"/>
</dbReference>
<dbReference type="AlphaFoldDB" id="A0A9W6LYV9"/>
<reference evidence="9" key="2">
    <citation type="submission" date="2023-01" db="EMBL/GenBank/DDBJ databases">
        <authorList>
            <person name="Sun Q."/>
            <person name="Evtushenko L."/>
        </authorList>
    </citation>
    <scope>NUCLEOTIDE SEQUENCE</scope>
    <source>
        <strain evidence="9">VKM Ac-1401</strain>
    </source>
</reference>
<dbReference type="PROSITE" id="PS50110">
    <property type="entry name" value="RESPONSE_REGULATORY"/>
    <property type="match status" value="1"/>
</dbReference>
<dbReference type="PANTHER" id="PTHR43214">
    <property type="entry name" value="TWO-COMPONENT RESPONSE REGULATOR"/>
    <property type="match status" value="1"/>
</dbReference>
<dbReference type="CDD" id="cd17535">
    <property type="entry name" value="REC_NarL-like"/>
    <property type="match status" value="1"/>
</dbReference>
<organism evidence="9 10">
    <name type="scientific">Leifsonia poae</name>
    <dbReference type="NCBI Taxonomy" id="110933"/>
    <lineage>
        <taxon>Bacteria</taxon>
        <taxon>Bacillati</taxon>
        <taxon>Actinomycetota</taxon>
        <taxon>Actinomycetes</taxon>
        <taxon>Micrococcales</taxon>
        <taxon>Microbacteriaceae</taxon>
        <taxon>Leifsonia</taxon>
    </lineage>
</organism>
<dbReference type="Pfam" id="PF00072">
    <property type="entry name" value="Response_reg"/>
    <property type="match status" value="1"/>
</dbReference>